<dbReference type="InterPro" id="IPR027417">
    <property type="entry name" value="P-loop_NTPase"/>
</dbReference>
<dbReference type="Proteomes" id="UP000050961">
    <property type="component" value="Unassembled WGS sequence"/>
</dbReference>
<proteinExistence type="inferred from homology"/>
<dbReference type="GO" id="GO:0000287">
    <property type="term" value="F:magnesium ion binding"/>
    <property type="evidence" value="ECO:0007669"/>
    <property type="project" value="UniProtKB-UniRule"/>
</dbReference>
<dbReference type="GO" id="GO:0009073">
    <property type="term" value="P:aromatic amino acid family biosynthetic process"/>
    <property type="evidence" value="ECO:0007669"/>
    <property type="project" value="UniProtKB-KW"/>
</dbReference>
<sequence length="169" mass="18288">MEAILIGFMGSGKTTIGKLLAQQLQLPHIDLDAQITATAGSAITDIFEKHGEHYFRQLEHKVLVDSIARAGVLSTGGGTPTQAMNLHVLQETSTPVILLEATTNTILDRISNDAGRPLVNSLGTNGLVSLKEKRRSQYHACADLIIQTDGASPQKIVSDILHYLKHQKN</sequence>
<keyword evidence="9" id="KW-1185">Reference proteome</keyword>
<dbReference type="STRING" id="1423806.FD15_GL000516"/>
<keyword evidence="7" id="KW-0479">Metal-binding</keyword>
<accession>A0A023CX84</accession>
<comment type="pathway">
    <text evidence="7">Metabolic intermediate biosynthesis; chorismate biosynthesis; chorismate from D-erythrose 4-phosphate and phosphoenolpyruvate: step 5/7.</text>
</comment>
<evidence type="ECO:0000256" key="6">
    <source>
        <dbReference type="ARBA" id="ARBA00023141"/>
    </source>
</evidence>
<dbReference type="EMBL" id="AYZF01000008">
    <property type="protein sequence ID" value="KRN06953.1"/>
    <property type="molecule type" value="Genomic_DNA"/>
</dbReference>
<dbReference type="Gene3D" id="3.40.50.300">
    <property type="entry name" value="P-loop containing nucleotide triphosphate hydrolases"/>
    <property type="match status" value="1"/>
</dbReference>
<feature type="binding site" evidence="7">
    <location>
        <position position="116"/>
    </location>
    <ligand>
        <name>ATP</name>
        <dbReference type="ChEBI" id="CHEBI:30616"/>
    </ligand>
</feature>
<dbReference type="eggNOG" id="COG0703">
    <property type="taxonomic scope" value="Bacteria"/>
</dbReference>
<dbReference type="OrthoDB" id="9800332at2"/>
<dbReference type="SUPFAM" id="SSF52540">
    <property type="entry name" value="P-loop containing nucleoside triphosphate hydrolases"/>
    <property type="match status" value="1"/>
</dbReference>
<evidence type="ECO:0000313" key="9">
    <source>
        <dbReference type="Proteomes" id="UP000050961"/>
    </source>
</evidence>
<evidence type="ECO:0000256" key="7">
    <source>
        <dbReference type="HAMAP-Rule" id="MF_00109"/>
    </source>
</evidence>
<keyword evidence="1 7" id="KW-0028">Amino-acid biosynthesis</keyword>
<dbReference type="AlphaFoldDB" id="A0A023CX84"/>
<evidence type="ECO:0000256" key="5">
    <source>
        <dbReference type="ARBA" id="ARBA00022840"/>
    </source>
</evidence>
<dbReference type="InterPro" id="IPR031322">
    <property type="entry name" value="Shikimate/glucono_kinase"/>
</dbReference>
<organism evidence="8 9">
    <name type="scientific">Liquorilactobacillus sucicola DSM 21376 = JCM 15457</name>
    <dbReference type="NCBI Taxonomy" id="1423806"/>
    <lineage>
        <taxon>Bacteria</taxon>
        <taxon>Bacillati</taxon>
        <taxon>Bacillota</taxon>
        <taxon>Bacilli</taxon>
        <taxon>Lactobacillales</taxon>
        <taxon>Lactobacillaceae</taxon>
        <taxon>Liquorilactobacillus</taxon>
    </lineage>
</organism>
<dbReference type="GO" id="GO:0008652">
    <property type="term" value="P:amino acid biosynthetic process"/>
    <property type="evidence" value="ECO:0007669"/>
    <property type="project" value="UniProtKB-KW"/>
</dbReference>
<comment type="catalytic activity">
    <reaction evidence="7">
        <text>shikimate + ATP = 3-phosphoshikimate + ADP + H(+)</text>
        <dbReference type="Rhea" id="RHEA:13121"/>
        <dbReference type="ChEBI" id="CHEBI:15378"/>
        <dbReference type="ChEBI" id="CHEBI:30616"/>
        <dbReference type="ChEBI" id="CHEBI:36208"/>
        <dbReference type="ChEBI" id="CHEBI:145989"/>
        <dbReference type="ChEBI" id="CHEBI:456216"/>
        <dbReference type="EC" id="2.7.1.71"/>
    </reaction>
</comment>
<dbReference type="RefSeq" id="WP_034988477.1">
    <property type="nucleotide sequence ID" value="NZ_AYZF01000008.1"/>
</dbReference>
<feature type="binding site" evidence="7">
    <location>
        <position position="32"/>
    </location>
    <ligand>
        <name>substrate</name>
    </ligand>
</feature>
<dbReference type="UniPathway" id="UPA00053">
    <property type="reaction ID" value="UER00088"/>
</dbReference>
<comment type="similarity">
    <text evidence="7">Belongs to the shikimate kinase family.</text>
</comment>
<evidence type="ECO:0000256" key="3">
    <source>
        <dbReference type="ARBA" id="ARBA00022741"/>
    </source>
</evidence>
<feature type="binding site" evidence="7">
    <location>
        <position position="56"/>
    </location>
    <ligand>
        <name>substrate</name>
    </ligand>
</feature>
<dbReference type="PANTHER" id="PTHR21087">
    <property type="entry name" value="SHIKIMATE KINASE"/>
    <property type="match status" value="1"/>
</dbReference>
<keyword evidence="2 7" id="KW-0808">Transferase</keyword>
<dbReference type="HAMAP" id="MF_00109">
    <property type="entry name" value="Shikimate_kinase"/>
    <property type="match status" value="1"/>
</dbReference>
<feature type="binding site" evidence="7">
    <location>
        <position position="14"/>
    </location>
    <ligand>
        <name>Mg(2+)</name>
        <dbReference type="ChEBI" id="CHEBI:18420"/>
    </ligand>
</feature>
<evidence type="ECO:0000256" key="4">
    <source>
        <dbReference type="ARBA" id="ARBA00022777"/>
    </source>
</evidence>
<comment type="caution">
    <text evidence="8">The sequence shown here is derived from an EMBL/GenBank/DDBJ whole genome shotgun (WGS) entry which is preliminary data.</text>
</comment>
<keyword evidence="6 7" id="KW-0057">Aromatic amino acid biosynthesis</keyword>
<evidence type="ECO:0000313" key="8">
    <source>
        <dbReference type="EMBL" id="KRN06953.1"/>
    </source>
</evidence>
<dbReference type="CDD" id="cd00464">
    <property type="entry name" value="SK"/>
    <property type="match status" value="1"/>
</dbReference>
<feature type="binding site" evidence="7">
    <location>
        <position position="77"/>
    </location>
    <ligand>
        <name>substrate</name>
    </ligand>
</feature>
<comment type="caution">
    <text evidence="7">Lacks conserved residue(s) required for the propagation of feature annotation.</text>
</comment>
<keyword evidence="4 7" id="KW-0418">Kinase</keyword>
<evidence type="ECO:0000256" key="2">
    <source>
        <dbReference type="ARBA" id="ARBA00022679"/>
    </source>
</evidence>
<feature type="binding site" evidence="7">
    <location>
        <begin position="10"/>
        <end position="15"/>
    </location>
    <ligand>
        <name>ATP</name>
        <dbReference type="ChEBI" id="CHEBI:30616"/>
    </ligand>
</feature>
<comment type="subunit">
    <text evidence="7">Monomer.</text>
</comment>
<keyword evidence="7" id="KW-0963">Cytoplasm</keyword>
<dbReference type="GO" id="GO:0005524">
    <property type="term" value="F:ATP binding"/>
    <property type="evidence" value="ECO:0007669"/>
    <property type="project" value="UniProtKB-UniRule"/>
</dbReference>
<keyword evidence="7" id="KW-0460">Magnesium</keyword>
<comment type="function">
    <text evidence="7">Catalyzes the specific phosphorylation of the 3-hydroxyl group of shikimic acid using ATP as a cosubstrate.</text>
</comment>
<dbReference type="GO" id="GO:0009423">
    <property type="term" value="P:chorismate biosynthetic process"/>
    <property type="evidence" value="ECO:0007669"/>
    <property type="project" value="UniProtKB-UniRule"/>
</dbReference>
<dbReference type="Pfam" id="PF01202">
    <property type="entry name" value="SKI"/>
    <property type="match status" value="1"/>
</dbReference>
<reference evidence="8 9" key="1">
    <citation type="journal article" date="2015" name="Genome Announc.">
        <title>Expanding the biotechnology potential of lactobacilli through comparative genomics of 213 strains and associated genera.</title>
        <authorList>
            <person name="Sun Z."/>
            <person name="Harris H.M."/>
            <person name="McCann A."/>
            <person name="Guo C."/>
            <person name="Argimon S."/>
            <person name="Zhang W."/>
            <person name="Yang X."/>
            <person name="Jeffery I.B."/>
            <person name="Cooney J.C."/>
            <person name="Kagawa T.F."/>
            <person name="Liu W."/>
            <person name="Song Y."/>
            <person name="Salvetti E."/>
            <person name="Wrobel A."/>
            <person name="Rasinkangas P."/>
            <person name="Parkhill J."/>
            <person name="Rea M.C."/>
            <person name="O'Sullivan O."/>
            <person name="Ritari J."/>
            <person name="Douillard F.P."/>
            <person name="Paul Ross R."/>
            <person name="Yang R."/>
            <person name="Briner A.E."/>
            <person name="Felis G.E."/>
            <person name="de Vos W.M."/>
            <person name="Barrangou R."/>
            <person name="Klaenhammer T.R."/>
            <person name="Caufield P.W."/>
            <person name="Cui Y."/>
            <person name="Zhang H."/>
            <person name="O'Toole P.W."/>
        </authorList>
    </citation>
    <scope>NUCLEOTIDE SEQUENCE [LARGE SCALE GENOMIC DNA]</scope>
    <source>
        <strain evidence="8 9">DSM 21376</strain>
    </source>
</reference>
<evidence type="ECO:0000256" key="1">
    <source>
        <dbReference type="ARBA" id="ARBA00022605"/>
    </source>
</evidence>
<comment type="cofactor">
    <cofactor evidence="7">
        <name>Mg(2+)</name>
        <dbReference type="ChEBI" id="CHEBI:18420"/>
    </cofactor>
    <text evidence="7">Binds 1 Mg(2+) ion per subunit.</text>
</comment>
<dbReference type="GO" id="GO:0004765">
    <property type="term" value="F:shikimate kinase activity"/>
    <property type="evidence" value="ECO:0007669"/>
    <property type="project" value="UniProtKB-UniRule"/>
</dbReference>
<dbReference type="GO" id="GO:0005829">
    <property type="term" value="C:cytosol"/>
    <property type="evidence" value="ECO:0007669"/>
    <property type="project" value="TreeGrafter"/>
</dbReference>
<dbReference type="PANTHER" id="PTHR21087:SF16">
    <property type="entry name" value="SHIKIMATE KINASE 1, CHLOROPLASTIC"/>
    <property type="match status" value="1"/>
</dbReference>
<gene>
    <name evidence="7" type="primary">aroK</name>
    <name evidence="8" type="ORF">FD15_GL000516</name>
</gene>
<dbReference type="InterPro" id="IPR000623">
    <property type="entry name" value="Shikimate_kinase/TSH1"/>
</dbReference>
<protein>
    <recommendedName>
        <fullName evidence="7">Shikimate kinase</fullName>
        <shortName evidence="7">SK</shortName>
        <ecNumber evidence="7">2.7.1.71</ecNumber>
    </recommendedName>
</protein>
<feature type="binding site" evidence="7">
    <location>
        <position position="134"/>
    </location>
    <ligand>
        <name>substrate</name>
    </ligand>
</feature>
<dbReference type="EC" id="2.7.1.71" evidence="7"/>
<dbReference type="PATRIC" id="fig|1423806.3.peg.524"/>
<name>A0A023CX84_9LACO</name>
<dbReference type="PRINTS" id="PR01100">
    <property type="entry name" value="SHIKIMTKNASE"/>
</dbReference>
<keyword evidence="5 7" id="KW-0067">ATP-binding</keyword>
<comment type="subcellular location">
    <subcellularLocation>
        <location evidence="7">Cytoplasm</location>
    </subcellularLocation>
</comment>
<keyword evidence="3 7" id="KW-0547">Nucleotide-binding</keyword>